<organism evidence="1">
    <name type="scientific">Plasmodium vivax</name>
    <name type="common">malaria parasite P. vivax</name>
    <dbReference type="NCBI Taxonomy" id="5855"/>
    <lineage>
        <taxon>Eukaryota</taxon>
        <taxon>Sar</taxon>
        <taxon>Alveolata</taxon>
        <taxon>Apicomplexa</taxon>
        <taxon>Aconoidasida</taxon>
        <taxon>Haemosporida</taxon>
        <taxon>Plasmodiidae</taxon>
        <taxon>Plasmodium</taxon>
        <taxon>Plasmodium (Plasmodium)</taxon>
    </lineage>
</organism>
<dbReference type="Pfam" id="PF05795">
    <property type="entry name" value="Plasmodium_Vir"/>
    <property type="match status" value="2"/>
</dbReference>
<name>A0A565A6R7_PLAVI</name>
<dbReference type="EMBL" id="FLZR02000055">
    <property type="protein sequence ID" value="VVA00241.1"/>
    <property type="molecule type" value="Genomic_DNA"/>
</dbReference>
<dbReference type="InterPro" id="IPR008780">
    <property type="entry name" value="Plasmodium_Vir"/>
</dbReference>
<evidence type="ECO:0000313" key="1">
    <source>
        <dbReference type="EMBL" id="VVA00241.1"/>
    </source>
</evidence>
<accession>A0A565A6R7</accession>
<dbReference type="Proteomes" id="UP000220605">
    <property type="component" value="Unassembled WGS sequence"/>
</dbReference>
<dbReference type="OrthoDB" id="389074at2759"/>
<protein>
    <submittedName>
        <fullName evidence="1">VIR protein</fullName>
    </submittedName>
</protein>
<reference evidence="1" key="1">
    <citation type="submission" date="2016-07" db="EMBL/GenBank/DDBJ databases">
        <authorList>
            <consortium name="Pathogen Informatics"/>
        </authorList>
    </citation>
    <scope>NUCLEOTIDE SEQUENCE</scope>
</reference>
<sequence length="314" mass="36912">MTQLDLRGLLGQIFDLPSKELPSQNFYYNLLIPNKKLSQYYKECKAEDFPHKNDTSIKTTCAKLVEYLKNNYKEQNQGHLKDHHCNLLSHWIYEQLVKKLILSNVLKDSNEPQASECLRSVHILRFNNWKESKDLYDYCVDYDKIMQLAGSSYEKCKEYEKYIKEKSPFYEKFDELYIREYKDKNEEFYKKCKGYNPKIVLPKLKCDEMLPEHERSKGVSHGQGLLASTPFSGQNSNSTKTFGNVFLRVVVTSMTSGMLYKFTPLGRRFRNGLGWNNYTASDLNNEERMLFAQTHDPFSPHSEEREHHIGYLPA</sequence>
<dbReference type="VEuPathDB" id="PlasmoDB:PVP01_0009540"/>
<dbReference type="AlphaFoldDB" id="A0A565A6R7"/>
<dbReference type="VEuPathDB" id="PlasmoDB:PVW1_120011600"/>
<dbReference type="VEuPathDB" id="PlasmoDB:PVPAM_000017000"/>
<dbReference type="VEuPathDB" id="PlasmoDB:PVX_095990"/>
<gene>
    <name evidence="1" type="ORF">PVP01_0009540</name>
</gene>
<proteinExistence type="predicted"/>